<evidence type="ECO:0000313" key="2">
    <source>
        <dbReference type="Proteomes" id="UP000315439"/>
    </source>
</evidence>
<dbReference type="AlphaFoldDB" id="A0A545UFD0"/>
<comment type="caution">
    <text evidence="1">The sequence shown here is derived from an EMBL/GenBank/DDBJ whole genome shotgun (WGS) entry which is preliminary data.</text>
</comment>
<name>A0A545UFD0_9GAMM</name>
<protein>
    <submittedName>
        <fullName evidence="1">Uncharacterized protein</fullName>
    </submittedName>
</protein>
<organism evidence="1 2">
    <name type="scientific">Aliikangiella coralliicola</name>
    <dbReference type="NCBI Taxonomy" id="2592383"/>
    <lineage>
        <taxon>Bacteria</taxon>
        <taxon>Pseudomonadati</taxon>
        <taxon>Pseudomonadota</taxon>
        <taxon>Gammaproteobacteria</taxon>
        <taxon>Oceanospirillales</taxon>
        <taxon>Pleioneaceae</taxon>
        <taxon>Aliikangiella</taxon>
    </lineage>
</organism>
<dbReference type="RefSeq" id="WP_142892695.1">
    <property type="nucleotide sequence ID" value="NZ_ML660162.1"/>
</dbReference>
<dbReference type="EMBL" id="VIKS01000004">
    <property type="protein sequence ID" value="TQV88186.1"/>
    <property type="molecule type" value="Genomic_DNA"/>
</dbReference>
<proteinExistence type="predicted"/>
<sequence length="65" mass="7994">MTQLRDDYYYRLGRHQAVVELNERIPKSRPTGITARQMRDWLQGYNEMSAMFHWRRQPIKEKQVI</sequence>
<reference evidence="1 2" key="1">
    <citation type="submission" date="2019-07" db="EMBL/GenBank/DDBJ databases">
        <title>Draft genome for Aliikangiella sp. M105.</title>
        <authorList>
            <person name="Wang G."/>
        </authorList>
    </citation>
    <scope>NUCLEOTIDE SEQUENCE [LARGE SCALE GENOMIC DNA]</scope>
    <source>
        <strain evidence="1 2">M105</strain>
    </source>
</reference>
<evidence type="ECO:0000313" key="1">
    <source>
        <dbReference type="EMBL" id="TQV88186.1"/>
    </source>
</evidence>
<keyword evidence="2" id="KW-1185">Reference proteome</keyword>
<accession>A0A545UFD0</accession>
<gene>
    <name evidence="1" type="ORF">FLL46_06565</name>
</gene>
<dbReference type="Proteomes" id="UP000315439">
    <property type="component" value="Unassembled WGS sequence"/>
</dbReference>